<keyword evidence="3" id="KW-1185">Reference proteome</keyword>
<dbReference type="EMBL" id="JAADJG010000523">
    <property type="protein sequence ID" value="KAF4445463.1"/>
    <property type="molecule type" value="Genomic_DNA"/>
</dbReference>
<name>A0A8H4K9P3_9HYPO</name>
<feature type="compositionally biased region" description="Pro residues" evidence="1">
    <location>
        <begin position="228"/>
        <end position="248"/>
    </location>
</feature>
<evidence type="ECO:0000313" key="2">
    <source>
        <dbReference type="EMBL" id="KAF4445463.1"/>
    </source>
</evidence>
<dbReference type="OrthoDB" id="5431013at2759"/>
<dbReference type="AlphaFoldDB" id="A0A8H4K9P3"/>
<accession>A0A8H4K9P3</accession>
<reference evidence="2" key="1">
    <citation type="submission" date="2020-01" db="EMBL/GenBank/DDBJ databases">
        <title>Identification and distribution of gene clusters putatively required for synthesis of sphingolipid metabolism inhibitors in phylogenetically diverse species of the filamentous fungus Fusarium.</title>
        <authorList>
            <person name="Kim H.-S."/>
            <person name="Busman M."/>
            <person name="Brown D.W."/>
            <person name="Divon H."/>
            <person name="Uhlig S."/>
            <person name="Proctor R.H."/>
        </authorList>
    </citation>
    <scope>NUCLEOTIDE SEQUENCE</scope>
    <source>
        <strain evidence="2">NRRL 53441</strain>
    </source>
</reference>
<sequence length="630" mass="71436">MADFNAVAQLGSKLASNLGIHSEGCHQSRRRLPQLVSVLNSTSSTIGKLDGLIQQNENVFTKQCIEDIDAITAKCKAIYVGILILVSKKTQSVSGDKDTVELSTEQIDNLMSSLANMSIWRTEAWQWLRPRLEICEQELTQLKFELVLRFLLGSIAQHQMQTMVREPGAWENENSLRCFAENVSGRRVANYRHYTRQRNAWKEEAKPLSPKSSFDDIYPVYTDGISPTPRPRPPPGYPYGPGVPPPLGPYDAPTPGAYNAPTPGPYTVPPPLPPVPRYPYFESNDEKLKDEPKTEPVKVPEKSSSDAVEKNQVPARTTKSWFQRLFSRGTQEDWGDQKIVAFIADLSSVSGTTGQTQIQAEDHEIKATLSKLTSGHRWRRTPNLVDQHASLEQNVRKDIEDAIMCVRKMSSRDLTLVWMDIKKSQAQLAATKATKFHYSPDLTVTLFFKEGDELEPIYIDTPDKKLELPYNSCLTHELLKKMLLELDWRLGCAPQRYDLFTESGLLVVRETWDAIRRPGLKLNLKLRVPGPVSIPPIPHMQPPRHLPPPPPPPIPYVSPYDKAREERKEAYHEMVQLFGPAYSWSPDEETVKPRLHNLLRLWTNAIDPHTEDCSDVGSVDTYWYSSESDY</sequence>
<evidence type="ECO:0000256" key="1">
    <source>
        <dbReference type="SAM" id="MobiDB-lite"/>
    </source>
</evidence>
<feature type="compositionally biased region" description="Pro residues" evidence="1">
    <location>
        <begin position="262"/>
        <end position="277"/>
    </location>
</feature>
<comment type="caution">
    <text evidence="2">The sequence shown here is derived from an EMBL/GenBank/DDBJ whole genome shotgun (WGS) entry which is preliminary data.</text>
</comment>
<proteinExistence type="predicted"/>
<protein>
    <recommendedName>
        <fullName evidence="4">Fungal N-terminal domain-containing protein</fullName>
    </recommendedName>
</protein>
<dbReference type="Proteomes" id="UP000605986">
    <property type="component" value="Unassembled WGS sequence"/>
</dbReference>
<feature type="compositionally biased region" description="Basic and acidic residues" evidence="1">
    <location>
        <begin position="284"/>
        <end position="309"/>
    </location>
</feature>
<organism evidence="2 3">
    <name type="scientific">Fusarium austroafricanum</name>
    <dbReference type="NCBI Taxonomy" id="2364996"/>
    <lineage>
        <taxon>Eukaryota</taxon>
        <taxon>Fungi</taxon>
        <taxon>Dikarya</taxon>
        <taxon>Ascomycota</taxon>
        <taxon>Pezizomycotina</taxon>
        <taxon>Sordariomycetes</taxon>
        <taxon>Hypocreomycetidae</taxon>
        <taxon>Hypocreales</taxon>
        <taxon>Nectriaceae</taxon>
        <taxon>Fusarium</taxon>
        <taxon>Fusarium concolor species complex</taxon>
    </lineage>
</organism>
<gene>
    <name evidence="2" type="ORF">F53441_10805</name>
</gene>
<evidence type="ECO:0000313" key="3">
    <source>
        <dbReference type="Proteomes" id="UP000605986"/>
    </source>
</evidence>
<feature type="region of interest" description="Disordered" evidence="1">
    <location>
        <begin position="223"/>
        <end position="314"/>
    </location>
</feature>
<evidence type="ECO:0008006" key="4">
    <source>
        <dbReference type="Google" id="ProtNLM"/>
    </source>
</evidence>